<protein>
    <submittedName>
        <fullName evidence="3">Transmembrane protein</fullName>
    </submittedName>
</protein>
<keyword evidence="2" id="KW-1133">Transmembrane helix</keyword>
<accession>A0A2C6LD05</accession>
<keyword evidence="4" id="KW-1185">Reference proteome</keyword>
<evidence type="ECO:0000313" key="4">
    <source>
        <dbReference type="Proteomes" id="UP000221165"/>
    </source>
</evidence>
<feature type="compositionally biased region" description="Low complexity" evidence="1">
    <location>
        <begin position="43"/>
        <end position="68"/>
    </location>
</feature>
<reference evidence="3 4" key="1">
    <citation type="journal article" date="2017" name="Int. J. Parasitol.">
        <title>The genome of the protozoan parasite Cystoisospora suis and a reverse vaccinology approach to identify vaccine candidates.</title>
        <authorList>
            <person name="Palmieri N."/>
            <person name="Shrestha A."/>
            <person name="Ruttkowski B."/>
            <person name="Beck T."/>
            <person name="Vogl C."/>
            <person name="Tomley F."/>
            <person name="Blake D.P."/>
            <person name="Joachim A."/>
        </authorList>
    </citation>
    <scope>NUCLEOTIDE SEQUENCE [LARGE SCALE GENOMIC DNA]</scope>
    <source>
        <strain evidence="3 4">Wien I</strain>
    </source>
</reference>
<evidence type="ECO:0000256" key="1">
    <source>
        <dbReference type="SAM" id="MobiDB-lite"/>
    </source>
</evidence>
<evidence type="ECO:0000313" key="3">
    <source>
        <dbReference type="EMBL" id="PHJ25459.1"/>
    </source>
</evidence>
<dbReference type="AlphaFoldDB" id="A0A2C6LD05"/>
<feature type="compositionally biased region" description="Basic and acidic residues" evidence="1">
    <location>
        <begin position="144"/>
        <end position="155"/>
    </location>
</feature>
<organism evidence="3 4">
    <name type="scientific">Cystoisospora suis</name>
    <dbReference type="NCBI Taxonomy" id="483139"/>
    <lineage>
        <taxon>Eukaryota</taxon>
        <taxon>Sar</taxon>
        <taxon>Alveolata</taxon>
        <taxon>Apicomplexa</taxon>
        <taxon>Conoidasida</taxon>
        <taxon>Coccidia</taxon>
        <taxon>Eucoccidiorida</taxon>
        <taxon>Eimeriorina</taxon>
        <taxon>Sarcocystidae</taxon>
        <taxon>Cystoisospora</taxon>
    </lineage>
</organism>
<feature type="transmembrane region" description="Helical" evidence="2">
    <location>
        <begin position="428"/>
        <end position="450"/>
    </location>
</feature>
<evidence type="ECO:0000256" key="2">
    <source>
        <dbReference type="SAM" id="Phobius"/>
    </source>
</evidence>
<dbReference type="Proteomes" id="UP000221165">
    <property type="component" value="Unassembled WGS sequence"/>
</dbReference>
<dbReference type="RefSeq" id="XP_067927106.1">
    <property type="nucleotide sequence ID" value="XM_068060923.1"/>
</dbReference>
<feature type="compositionally biased region" description="Basic and acidic residues" evidence="1">
    <location>
        <begin position="229"/>
        <end position="240"/>
    </location>
</feature>
<gene>
    <name evidence="3" type="ORF">CSUI_000692</name>
</gene>
<sequence>MVPRYLSSTLRGQGFLCFALAFALVYLSVRVSPQKTNFRSHVPLSSGPSSSLANGAFSPPAPAPAKSSDVLSNVRPVYARGNSYERESPFLVFPQIESASDERSKGGSPNFSFLSTGAWMTQRKLGKMFLSKVSAQMQARAALERGHLPEETREQEGEELAVWEGRGPRSWQPASDLHLEELGLTAFQPGGGGVAEKQKNQQQQEREETFPPVRGSASNEPPAPTPKKLSGDDTAAKAEPVSDKSDFFSLLETKHSILLSPSARGSPARRVALKGHPELRNRLTLSDTGTDFAKLSRLRYSGPQSPKSQPNSLLHSFQSPVIGSHRTRISDARASLFAQERRSQATIPASSPVSHLQVGATTQIIDALLATALSGGASALAQSGGLGGQQVVLGGLQPLALQGAAYPAPVMMPYAQPPPEPGLSTTEIVLIALGACVGVGILLAALYVLFCSGRRRRRR</sequence>
<feature type="compositionally biased region" description="Basic and acidic residues" evidence="1">
    <location>
        <begin position="196"/>
        <end position="209"/>
    </location>
</feature>
<dbReference type="EMBL" id="MIGC01000271">
    <property type="protein sequence ID" value="PHJ25459.1"/>
    <property type="molecule type" value="Genomic_DNA"/>
</dbReference>
<proteinExistence type="predicted"/>
<dbReference type="VEuPathDB" id="ToxoDB:CSUI_000692"/>
<name>A0A2C6LD05_9APIC</name>
<feature type="region of interest" description="Disordered" evidence="1">
    <location>
        <begin position="186"/>
        <end position="240"/>
    </location>
</feature>
<feature type="region of interest" description="Disordered" evidence="1">
    <location>
        <begin position="144"/>
        <end position="173"/>
    </location>
</feature>
<keyword evidence="2 3" id="KW-0812">Transmembrane</keyword>
<feature type="region of interest" description="Disordered" evidence="1">
    <location>
        <begin position="39"/>
        <end position="69"/>
    </location>
</feature>
<comment type="caution">
    <text evidence="3">The sequence shown here is derived from an EMBL/GenBank/DDBJ whole genome shotgun (WGS) entry which is preliminary data.</text>
</comment>
<keyword evidence="2" id="KW-0472">Membrane</keyword>
<dbReference type="GeneID" id="94424134"/>